<keyword evidence="3" id="KW-1185">Reference proteome</keyword>
<reference evidence="2 3" key="1">
    <citation type="submission" date="2024-01" db="EMBL/GenBank/DDBJ databases">
        <authorList>
            <person name="Waweru B."/>
        </authorList>
    </citation>
    <scope>NUCLEOTIDE SEQUENCE [LARGE SCALE GENOMIC DNA]</scope>
</reference>
<dbReference type="AlphaFoldDB" id="A0AAV1RLN1"/>
<feature type="compositionally biased region" description="Low complexity" evidence="1">
    <location>
        <begin position="86"/>
        <end position="98"/>
    </location>
</feature>
<organism evidence="2 3">
    <name type="scientific">Dovyalis caffra</name>
    <dbReference type="NCBI Taxonomy" id="77055"/>
    <lineage>
        <taxon>Eukaryota</taxon>
        <taxon>Viridiplantae</taxon>
        <taxon>Streptophyta</taxon>
        <taxon>Embryophyta</taxon>
        <taxon>Tracheophyta</taxon>
        <taxon>Spermatophyta</taxon>
        <taxon>Magnoliopsida</taxon>
        <taxon>eudicotyledons</taxon>
        <taxon>Gunneridae</taxon>
        <taxon>Pentapetalae</taxon>
        <taxon>rosids</taxon>
        <taxon>fabids</taxon>
        <taxon>Malpighiales</taxon>
        <taxon>Salicaceae</taxon>
        <taxon>Flacourtieae</taxon>
        <taxon>Dovyalis</taxon>
    </lineage>
</organism>
<dbReference type="Proteomes" id="UP001314170">
    <property type="component" value="Unassembled WGS sequence"/>
</dbReference>
<proteinExistence type="predicted"/>
<evidence type="ECO:0000313" key="2">
    <source>
        <dbReference type="EMBL" id="CAK7337346.1"/>
    </source>
</evidence>
<evidence type="ECO:0000256" key="1">
    <source>
        <dbReference type="SAM" id="MobiDB-lite"/>
    </source>
</evidence>
<protein>
    <submittedName>
        <fullName evidence="2">Uncharacterized protein</fullName>
    </submittedName>
</protein>
<dbReference type="EMBL" id="CAWUPB010001010">
    <property type="protein sequence ID" value="CAK7337346.1"/>
    <property type="molecule type" value="Genomic_DNA"/>
</dbReference>
<comment type="caution">
    <text evidence="2">The sequence shown here is derived from an EMBL/GenBank/DDBJ whole genome shotgun (WGS) entry which is preliminary data.</text>
</comment>
<feature type="region of interest" description="Disordered" evidence="1">
    <location>
        <begin position="67"/>
        <end position="98"/>
    </location>
</feature>
<name>A0AAV1RLN1_9ROSI</name>
<gene>
    <name evidence="2" type="ORF">DCAF_LOCUS12375</name>
</gene>
<sequence length="98" mass="10376">MMMILADWVNDKYKLPFTAHGNFLNAAGRKAELELELESSSSQAVDDDGNNLDCVGTGLDVECLFSEPANLDPPPTQLSSTQKVEAATATATATATKA</sequence>
<accession>A0AAV1RLN1</accession>
<evidence type="ECO:0000313" key="3">
    <source>
        <dbReference type="Proteomes" id="UP001314170"/>
    </source>
</evidence>